<accession>A0A2X3E7H0</accession>
<dbReference type="InterPro" id="IPR029063">
    <property type="entry name" value="SAM-dependent_MTases_sf"/>
</dbReference>
<dbReference type="Proteomes" id="UP000251088">
    <property type="component" value="Unassembled WGS sequence"/>
</dbReference>
<keyword evidence="10" id="KW-0472">Membrane</keyword>
<dbReference type="AlphaFoldDB" id="A0A2X3E7H0"/>
<dbReference type="SUPFAM" id="SSF53335">
    <property type="entry name" value="S-adenosyl-L-methionine-dependent methyltransferases"/>
    <property type="match status" value="1"/>
</dbReference>
<dbReference type="NCBIfam" id="NF008157">
    <property type="entry name" value="PRK10909.1"/>
    <property type="match status" value="1"/>
</dbReference>
<evidence type="ECO:0000256" key="9">
    <source>
        <dbReference type="ARBA" id="ARBA00048326"/>
    </source>
</evidence>
<feature type="transmembrane region" description="Helical" evidence="10">
    <location>
        <begin position="226"/>
        <end position="246"/>
    </location>
</feature>
<gene>
    <name evidence="11" type="primary">rsmD</name>
    <name evidence="11" type="ORF">NCTC9128_00665</name>
</gene>
<protein>
    <recommendedName>
        <fullName evidence="4">Ribosomal RNA small subunit methyltransferase D</fullName>
        <ecNumber evidence="3">2.1.1.171</ecNumber>
    </recommendedName>
    <alternativeName>
        <fullName evidence="7">16S rRNA m2G966 methyltransferase</fullName>
    </alternativeName>
    <alternativeName>
        <fullName evidence="8">rRNA (guanine-N(2)-)-methyltransferase</fullName>
    </alternativeName>
</protein>
<evidence type="ECO:0000256" key="1">
    <source>
        <dbReference type="ARBA" id="ARBA00002649"/>
    </source>
</evidence>
<dbReference type="EC" id="2.1.1.171" evidence="3"/>
<dbReference type="PROSITE" id="PS00092">
    <property type="entry name" value="N6_MTASE"/>
    <property type="match status" value="1"/>
</dbReference>
<name>A0A2X3E7H0_KLEPN</name>
<dbReference type="Pfam" id="PF03602">
    <property type="entry name" value="Cons_hypoth95"/>
    <property type="match status" value="1"/>
</dbReference>
<evidence type="ECO:0000256" key="6">
    <source>
        <dbReference type="ARBA" id="ARBA00022679"/>
    </source>
</evidence>
<organism evidence="11 12">
    <name type="scientific">Klebsiella pneumoniae</name>
    <dbReference type="NCBI Taxonomy" id="573"/>
    <lineage>
        <taxon>Bacteria</taxon>
        <taxon>Pseudomonadati</taxon>
        <taxon>Pseudomonadota</taxon>
        <taxon>Gammaproteobacteria</taxon>
        <taxon>Enterobacterales</taxon>
        <taxon>Enterobacteriaceae</taxon>
        <taxon>Klebsiella/Raoultella group</taxon>
        <taxon>Klebsiella</taxon>
        <taxon>Klebsiella pneumoniae complex</taxon>
    </lineage>
</organism>
<evidence type="ECO:0000313" key="11">
    <source>
        <dbReference type="EMBL" id="SQC07769.1"/>
    </source>
</evidence>
<dbReference type="InterPro" id="IPR002052">
    <property type="entry name" value="DNA_methylase_N6_adenine_CS"/>
</dbReference>
<dbReference type="Gene3D" id="3.40.50.150">
    <property type="entry name" value="Vaccinia Virus protein VP39"/>
    <property type="match status" value="1"/>
</dbReference>
<evidence type="ECO:0000256" key="4">
    <source>
        <dbReference type="ARBA" id="ARBA00013682"/>
    </source>
</evidence>
<dbReference type="CDD" id="cd02440">
    <property type="entry name" value="AdoMet_MTases"/>
    <property type="match status" value="1"/>
</dbReference>
<comment type="similarity">
    <text evidence="2">Belongs to the methyltransferase superfamily. RsmD family.</text>
</comment>
<dbReference type="InterPro" id="IPR004398">
    <property type="entry name" value="RNA_MeTrfase_RsmD"/>
</dbReference>
<evidence type="ECO:0000313" key="12">
    <source>
        <dbReference type="Proteomes" id="UP000251088"/>
    </source>
</evidence>
<keyword evidence="5 11" id="KW-0489">Methyltransferase</keyword>
<dbReference type="GO" id="GO:0003676">
    <property type="term" value="F:nucleic acid binding"/>
    <property type="evidence" value="ECO:0007669"/>
    <property type="project" value="InterPro"/>
</dbReference>
<dbReference type="InterPro" id="IPR009525">
    <property type="entry name" value="DUF1145"/>
</dbReference>
<dbReference type="EMBL" id="UAWN01000003">
    <property type="protein sequence ID" value="SQC07769.1"/>
    <property type="molecule type" value="Genomic_DNA"/>
</dbReference>
<dbReference type="NCBIfam" id="TIGR00095">
    <property type="entry name" value="16S rRNA (guanine(966)-N(2))-methyltransferase RsmD"/>
    <property type="match status" value="1"/>
</dbReference>
<evidence type="ECO:0000256" key="10">
    <source>
        <dbReference type="SAM" id="Phobius"/>
    </source>
</evidence>
<evidence type="ECO:0000256" key="5">
    <source>
        <dbReference type="ARBA" id="ARBA00022603"/>
    </source>
</evidence>
<comment type="catalytic activity">
    <reaction evidence="9">
        <text>guanosine(966) in 16S rRNA + S-adenosyl-L-methionine = N(2)-methylguanosine(966) in 16S rRNA + S-adenosyl-L-homocysteine + H(+)</text>
        <dbReference type="Rhea" id="RHEA:23548"/>
        <dbReference type="Rhea" id="RHEA-COMP:10211"/>
        <dbReference type="Rhea" id="RHEA-COMP:10212"/>
        <dbReference type="ChEBI" id="CHEBI:15378"/>
        <dbReference type="ChEBI" id="CHEBI:57856"/>
        <dbReference type="ChEBI" id="CHEBI:59789"/>
        <dbReference type="ChEBI" id="CHEBI:74269"/>
        <dbReference type="ChEBI" id="CHEBI:74481"/>
        <dbReference type="EC" id="2.1.1.171"/>
    </reaction>
</comment>
<reference evidence="11 12" key="1">
    <citation type="submission" date="2018-06" db="EMBL/GenBank/DDBJ databases">
        <authorList>
            <consortium name="Pathogen Informatics"/>
            <person name="Doyle S."/>
        </authorList>
    </citation>
    <scope>NUCLEOTIDE SEQUENCE [LARGE SCALE GENOMIC DNA]</scope>
    <source>
        <strain evidence="11 12">NCTC9128</strain>
    </source>
</reference>
<sequence length="256" mass="28767">MKKPNHAGSGQIRIIGGQWRGRKLPVPESPGLRPTTDRVRETLFNWLAPSIVDAHCLDCFAGSGALGLEALSRYAASTTLLEMERGVAQQLQKNLATLKADRGKVITTNTLSFLSQPGTPHQIVFVDPPFRQGLLEETLRLLETQGWLADEALVYVESEVENGLPPVPANWQLYREKVAGQVAYRLYQREAKESTMLINLGRLLMLCVWAFLLLNLFQPFPKPLNIFVNVALIFMILMHGLQLTLLKATQPKERRR</sequence>
<evidence type="ECO:0000256" key="3">
    <source>
        <dbReference type="ARBA" id="ARBA00012141"/>
    </source>
</evidence>
<dbReference type="PANTHER" id="PTHR43542">
    <property type="entry name" value="METHYLTRANSFERASE"/>
    <property type="match status" value="1"/>
</dbReference>
<keyword evidence="10" id="KW-0812">Transmembrane</keyword>
<evidence type="ECO:0000256" key="2">
    <source>
        <dbReference type="ARBA" id="ARBA00005269"/>
    </source>
</evidence>
<comment type="function">
    <text evidence="1">Specifically methylates the guanine in position 966 of 16S rRNA in the assembled 30S particle.</text>
</comment>
<keyword evidence="6 11" id="KW-0808">Transferase</keyword>
<proteinExistence type="inferred from homology"/>
<dbReference type="PANTHER" id="PTHR43542:SF1">
    <property type="entry name" value="METHYLTRANSFERASE"/>
    <property type="match status" value="1"/>
</dbReference>
<dbReference type="GO" id="GO:0052913">
    <property type="term" value="F:16S rRNA (guanine(966)-N(2))-methyltransferase activity"/>
    <property type="evidence" value="ECO:0007669"/>
    <property type="project" value="UniProtKB-EC"/>
</dbReference>
<feature type="transmembrane region" description="Helical" evidence="10">
    <location>
        <begin position="195"/>
        <end position="214"/>
    </location>
</feature>
<evidence type="ECO:0000256" key="7">
    <source>
        <dbReference type="ARBA" id="ARBA00031268"/>
    </source>
</evidence>
<evidence type="ECO:0000256" key="8">
    <source>
        <dbReference type="ARBA" id="ARBA00033371"/>
    </source>
</evidence>
<dbReference type="Pfam" id="PF06611">
    <property type="entry name" value="DUF1145"/>
    <property type="match status" value="1"/>
</dbReference>
<keyword evidence="10" id="KW-1133">Transmembrane helix</keyword>